<organism evidence="2 3">
    <name type="scientific">Deinococcus arboris</name>
    <dbReference type="NCBI Taxonomy" id="2682977"/>
    <lineage>
        <taxon>Bacteria</taxon>
        <taxon>Thermotogati</taxon>
        <taxon>Deinococcota</taxon>
        <taxon>Deinococci</taxon>
        <taxon>Deinococcales</taxon>
        <taxon>Deinococcaceae</taxon>
        <taxon>Deinococcus</taxon>
    </lineage>
</organism>
<evidence type="ECO:0000256" key="1">
    <source>
        <dbReference type="SAM" id="Phobius"/>
    </source>
</evidence>
<keyword evidence="2" id="KW-0132">Cell division</keyword>
<keyword evidence="1" id="KW-0472">Membrane</keyword>
<proteinExistence type="predicted"/>
<protein>
    <submittedName>
        <fullName evidence="2">Cell division protein FtsB</fullName>
    </submittedName>
</protein>
<keyword evidence="1" id="KW-0812">Transmembrane</keyword>
<feature type="transmembrane region" description="Helical" evidence="1">
    <location>
        <begin position="22"/>
        <end position="42"/>
    </location>
</feature>
<keyword evidence="2" id="KW-0131">Cell cycle</keyword>
<sequence length="127" mass="13956">MSDTPPPPLPARRVWWRRLQRLPLSMMVASVLAALGIVQLSFQLGHLAYRSVVWSAQTRETLDRVALLEGDVRVLKDAIQAASDPAYLEQLARCEGYVGKTEQVIVSSTAPVRPPAPGTICKALRLP</sequence>
<dbReference type="Proteomes" id="UP000483286">
    <property type="component" value="Unassembled WGS sequence"/>
</dbReference>
<dbReference type="GO" id="GO:0051301">
    <property type="term" value="P:cell division"/>
    <property type="evidence" value="ECO:0007669"/>
    <property type="project" value="UniProtKB-KW"/>
</dbReference>
<keyword evidence="3" id="KW-1185">Reference proteome</keyword>
<dbReference type="EMBL" id="WQLB01000028">
    <property type="protein sequence ID" value="MVN88451.1"/>
    <property type="molecule type" value="Genomic_DNA"/>
</dbReference>
<gene>
    <name evidence="2" type="ORF">GO986_17045</name>
</gene>
<comment type="caution">
    <text evidence="2">The sequence shown here is derived from an EMBL/GenBank/DDBJ whole genome shotgun (WGS) entry which is preliminary data.</text>
</comment>
<evidence type="ECO:0000313" key="2">
    <source>
        <dbReference type="EMBL" id="MVN88451.1"/>
    </source>
</evidence>
<accession>A0A7C9I4U4</accession>
<reference evidence="2 3" key="1">
    <citation type="submission" date="2019-12" db="EMBL/GenBank/DDBJ databases">
        <title>Deinococcus sp. HMF7620 Genome sequencing and assembly.</title>
        <authorList>
            <person name="Kang H."/>
            <person name="Kim H."/>
            <person name="Joh K."/>
        </authorList>
    </citation>
    <scope>NUCLEOTIDE SEQUENCE [LARGE SCALE GENOMIC DNA]</scope>
    <source>
        <strain evidence="2 3">HMF7620</strain>
    </source>
</reference>
<dbReference type="AlphaFoldDB" id="A0A7C9I4U4"/>
<dbReference type="RefSeq" id="WP_157460509.1">
    <property type="nucleotide sequence ID" value="NZ_WQLB01000028.1"/>
</dbReference>
<evidence type="ECO:0000313" key="3">
    <source>
        <dbReference type="Proteomes" id="UP000483286"/>
    </source>
</evidence>
<name>A0A7C9I4U4_9DEIO</name>
<keyword evidence="1" id="KW-1133">Transmembrane helix</keyword>